<dbReference type="Pfam" id="PF00903">
    <property type="entry name" value="Glyoxalase"/>
    <property type="match status" value="1"/>
</dbReference>
<dbReference type="PANTHER" id="PTHR33990">
    <property type="entry name" value="PROTEIN YJDN-RELATED"/>
    <property type="match status" value="1"/>
</dbReference>
<keyword evidence="3" id="KW-1185">Reference proteome</keyword>
<dbReference type="InterPro" id="IPR029068">
    <property type="entry name" value="Glyas_Bleomycin-R_OHBP_Dase"/>
</dbReference>
<evidence type="ECO:0000259" key="1">
    <source>
        <dbReference type="Pfam" id="PF00903"/>
    </source>
</evidence>
<dbReference type="AlphaFoldDB" id="A0A0A3I5C0"/>
<dbReference type="SUPFAM" id="SSF54593">
    <property type="entry name" value="Glyoxalase/Bleomycin resistance protein/Dihydroxybiphenyl dioxygenase"/>
    <property type="match status" value="1"/>
</dbReference>
<protein>
    <submittedName>
        <fullName evidence="2">Glyoxalase</fullName>
    </submittedName>
</protein>
<dbReference type="Proteomes" id="UP000030416">
    <property type="component" value="Unassembled WGS sequence"/>
</dbReference>
<dbReference type="Gene3D" id="3.10.180.10">
    <property type="entry name" value="2,3-Dihydroxybiphenyl 1,2-Dioxygenase, domain 1"/>
    <property type="match status" value="1"/>
</dbReference>
<accession>A0A0A3I5C0</accession>
<gene>
    <name evidence="2" type="ORF">CD29_02870</name>
</gene>
<feature type="domain" description="Glyoxalase/fosfomycin resistance/dioxygenase" evidence="1">
    <location>
        <begin position="8"/>
        <end position="115"/>
    </location>
</feature>
<evidence type="ECO:0000313" key="3">
    <source>
        <dbReference type="Proteomes" id="UP000030416"/>
    </source>
</evidence>
<sequence>MKSASPYVFVDNCLEVIEFYRNILDGLIQNVQESEDGKCLHAELEVGASIIHFSDTFGQTQQGDNVRISLEFDSEEEIRRVYQSLIVDGEITHELQDTPWGALHANLVDQFGIGWLLSYQT</sequence>
<evidence type="ECO:0000313" key="2">
    <source>
        <dbReference type="EMBL" id="KGR79919.1"/>
    </source>
</evidence>
<dbReference type="InterPro" id="IPR004360">
    <property type="entry name" value="Glyas_Fos-R_dOase_dom"/>
</dbReference>
<proteinExistence type="predicted"/>
<comment type="caution">
    <text evidence="2">The sequence shown here is derived from an EMBL/GenBank/DDBJ whole genome shotgun (WGS) entry which is preliminary data.</text>
</comment>
<name>A0A0A3I5C0_9BACL</name>
<dbReference type="PANTHER" id="PTHR33990:SF1">
    <property type="entry name" value="PROTEIN YJDN"/>
    <property type="match status" value="1"/>
</dbReference>
<dbReference type="eggNOG" id="COG2764">
    <property type="taxonomic scope" value="Bacteria"/>
</dbReference>
<organism evidence="2 3">
    <name type="scientific">Ureibacillus manganicus DSM 26584</name>
    <dbReference type="NCBI Taxonomy" id="1384049"/>
    <lineage>
        <taxon>Bacteria</taxon>
        <taxon>Bacillati</taxon>
        <taxon>Bacillota</taxon>
        <taxon>Bacilli</taxon>
        <taxon>Bacillales</taxon>
        <taxon>Caryophanaceae</taxon>
        <taxon>Ureibacillus</taxon>
    </lineage>
</organism>
<dbReference type="EMBL" id="JPVN01000003">
    <property type="protein sequence ID" value="KGR79919.1"/>
    <property type="molecule type" value="Genomic_DNA"/>
</dbReference>
<dbReference type="OrthoDB" id="9795306at2"/>
<reference evidence="2 3" key="1">
    <citation type="submission" date="2014-02" db="EMBL/GenBank/DDBJ databases">
        <title>Draft genome sequence of Lysinibacillus manganicus DSM 26584T.</title>
        <authorList>
            <person name="Zhang F."/>
            <person name="Wang G."/>
            <person name="Zhang L."/>
        </authorList>
    </citation>
    <scope>NUCLEOTIDE SEQUENCE [LARGE SCALE GENOMIC DNA]</scope>
    <source>
        <strain evidence="2 3">DSM 26584</strain>
    </source>
</reference>
<dbReference type="STRING" id="1384049.CD29_02870"/>
<dbReference type="RefSeq" id="WP_036182631.1">
    <property type="nucleotide sequence ID" value="NZ_AVDA01000003.1"/>
</dbReference>